<organism evidence="2 3">
    <name type="scientific">Chaetomidium leptoderma</name>
    <dbReference type="NCBI Taxonomy" id="669021"/>
    <lineage>
        <taxon>Eukaryota</taxon>
        <taxon>Fungi</taxon>
        <taxon>Dikarya</taxon>
        <taxon>Ascomycota</taxon>
        <taxon>Pezizomycotina</taxon>
        <taxon>Sordariomycetes</taxon>
        <taxon>Sordariomycetidae</taxon>
        <taxon>Sordariales</taxon>
        <taxon>Chaetomiaceae</taxon>
        <taxon>Chaetomidium</taxon>
    </lineage>
</organism>
<dbReference type="InterPro" id="IPR011009">
    <property type="entry name" value="Kinase-like_dom_sf"/>
</dbReference>
<feature type="domain" description="Protein kinase" evidence="1">
    <location>
        <begin position="1"/>
        <end position="263"/>
    </location>
</feature>
<gene>
    <name evidence="2" type="ORF">C8A00DRAFT_45859</name>
</gene>
<evidence type="ECO:0000313" key="2">
    <source>
        <dbReference type="EMBL" id="KAK4150835.1"/>
    </source>
</evidence>
<evidence type="ECO:0000259" key="1">
    <source>
        <dbReference type="PROSITE" id="PS50011"/>
    </source>
</evidence>
<keyword evidence="3" id="KW-1185">Reference proteome</keyword>
<keyword evidence="2" id="KW-0808">Transferase</keyword>
<evidence type="ECO:0000313" key="3">
    <source>
        <dbReference type="Proteomes" id="UP001302745"/>
    </source>
</evidence>
<dbReference type="AlphaFoldDB" id="A0AAN6VGG3"/>
<keyword evidence="2" id="KW-0418">Kinase</keyword>
<dbReference type="InterPro" id="IPR000719">
    <property type="entry name" value="Prot_kinase_dom"/>
</dbReference>
<dbReference type="InterPro" id="IPR051681">
    <property type="entry name" value="Ser/Thr_Kinases-Pseudokinases"/>
</dbReference>
<dbReference type="Pfam" id="PF00069">
    <property type="entry name" value="Pkinase"/>
    <property type="match status" value="1"/>
</dbReference>
<name>A0AAN6VGG3_9PEZI</name>
<dbReference type="SUPFAM" id="SSF56112">
    <property type="entry name" value="Protein kinase-like (PK-like)"/>
    <property type="match status" value="1"/>
</dbReference>
<dbReference type="Proteomes" id="UP001302745">
    <property type="component" value="Unassembled WGS sequence"/>
</dbReference>
<dbReference type="Gene3D" id="1.10.510.10">
    <property type="entry name" value="Transferase(Phosphotransferase) domain 1"/>
    <property type="match status" value="1"/>
</dbReference>
<dbReference type="EMBL" id="MU857048">
    <property type="protein sequence ID" value="KAK4150835.1"/>
    <property type="molecule type" value="Genomic_DNA"/>
</dbReference>
<reference evidence="2" key="1">
    <citation type="journal article" date="2023" name="Mol. Phylogenet. Evol.">
        <title>Genome-scale phylogeny and comparative genomics of the fungal order Sordariales.</title>
        <authorList>
            <person name="Hensen N."/>
            <person name="Bonometti L."/>
            <person name="Westerberg I."/>
            <person name="Brannstrom I.O."/>
            <person name="Guillou S."/>
            <person name="Cros-Aarteil S."/>
            <person name="Calhoun S."/>
            <person name="Haridas S."/>
            <person name="Kuo A."/>
            <person name="Mondo S."/>
            <person name="Pangilinan J."/>
            <person name="Riley R."/>
            <person name="LaButti K."/>
            <person name="Andreopoulos B."/>
            <person name="Lipzen A."/>
            <person name="Chen C."/>
            <person name="Yan M."/>
            <person name="Daum C."/>
            <person name="Ng V."/>
            <person name="Clum A."/>
            <person name="Steindorff A."/>
            <person name="Ohm R.A."/>
            <person name="Martin F."/>
            <person name="Silar P."/>
            <person name="Natvig D.O."/>
            <person name="Lalanne C."/>
            <person name="Gautier V."/>
            <person name="Ament-Velasquez S.L."/>
            <person name="Kruys A."/>
            <person name="Hutchinson M.I."/>
            <person name="Powell A.J."/>
            <person name="Barry K."/>
            <person name="Miller A.N."/>
            <person name="Grigoriev I.V."/>
            <person name="Debuchy R."/>
            <person name="Gladieux P."/>
            <person name="Hiltunen Thoren M."/>
            <person name="Johannesson H."/>
        </authorList>
    </citation>
    <scope>NUCLEOTIDE SEQUENCE</scope>
    <source>
        <strain evidence="2">CBS 538.74</strain>
    </source>
</reference>
<accession>A0AAN6VGG3</accession>
<dbReference type="GO" id="GO:0004674">
    <property type="term" value="F:protein serine/threonine kinase activity"/>
    <property type="evidence" value="ECO:0007669"/>
    <property type="project" value="TreeGrafter"/>
</dbReference>
<comment type="caution">
    <text evidence="2">The sequence shown here is derived from an EMBL/GenBank/DDBJ whole genome shotgun (WGS) entry which is preliminary data.</text>
</comment>
<proteinExistence type="predicted"/>
<sequence>MTVVPTIPASLSGIPWTHGMSGAVYFISEQAVVKRAMSDDTSKAQLSIERQIYARLGLHPCITALLGSQQDMVILERLQYTLRHRLHELRGRDERPASGDKVRWALQIAEGLQYIHSRGVKQVDIGTYNVLLDWEDNAKLSDFAGSSLDGSKPTVAPSAHAAHPRLSVSKPSVHSELFALGSLLYEMETTYQAFHDKNDGELEELFGAGQFPPTDDLLLGDVIKKCWTVAYSDASEVVTDIQLIQDRCSRCTQGKFHPPWKNP</sequence>
<dbReference type="PANTHER" id="PTHR44329">
    <property type="entry name" value="SERINE/THREONINE-PROTEIN KINASE TNNI3K-RELATED"/>
    <property type="match status" value="1"/>
</dbReference>
<reference evidence="2" key="2">
    <citation type="submission" date="2023-05" db="EMBL/GenBank/DDBJ databases">
        <authorList>
            <consortium name="Lawrence Berkeley National Laboratory"/>
            <person name="Steindorff A."/>
            <person name="Hensen N."/>
            <person name="Bonometti L."/>
            <person name="Westerberg I."/>
            <person name="Brannstrom I.O."/>
            <person name="Guillou S."/>
            <person name="Cros-Aarteil S."/>
            <person name="Calhoun S."/>
            <person name="Haridas S."/>
            <person name="Kuo A."/>
            <person name="Mondo S."/>
            <person name="Pangilinan J."/>
            <person name="Riley R."/>
            <person name="Labutti K."/>
            <person name="Andreopoulos B."/>
            <person name="Lipzen A."/>
            <person name="Chen C."/>
            <person name="Yanf M."/>
            <person name="Daum C."/>
            <person name="Ng V."/>
            <person name="Clum A."/>
            <person name="Ohm R."/>
            <person name="Martin F."/>
            <person name="Silar P."/>
            <person name="Natvig D."/>
            <person name="Lalanne C."/>
            <person name="Gautier V."/>
            <person name="Ament-Velasquez S.L."/>
            <person name="Kruys A."/>
            <person name="Hutchinson M.I."/>
            <person name="Powell A.J."/>
            <person name="Barry K."/>
            <person name="Miller A.N."/>
            <person name="Grigoriev I.V."/>
            <person name="Debuchy R."/>
            <person name="Gladieux P."/>
            <person name="Thoren M.H."/>
            <person name="Johannesson H."/>
        </authorList>
    </citation>
    <scope>NUCLEOTIDE SEQUENCE</scope>
    <source>
        <strain evidence="2">CBS 538.74</strain>
    </source>
</reference>
<dbReference type="GO" id="GO:0005524">
    <property type="term" value="F:ATP binding"/>
    <property type="evidence" value="ECO:0007669"/>
    <property type="project" value="InterPro"/>
</dbReference>
<dbReference type="PROSITE" id="PS50011">
    <property type="entry name" value="PROTEIN_KINASE_DOM"/>
    <property type="match status" value="1"/>
</dbReference>
<protein>
    <submittedName>
        <fullName evidence="2">Kinase-like protein</fullName>
    </submittedName>
</protein>